<dbReference type="FunFam" id="3.90.850.10:FF:000002">
    <property type="entry name" value="2-hydroxyhepta-2,4-diene-1,7-dioate isomerase"/>
    <property type="match status" value="1"/>
</dbReference>
<sequence>MTLKFALNASRYCIKRQQNIVDSISTLPSPARPSLSFPSHCSKATFRTMAAHNTPSTRLIRFVSKDDGNTYYGRADAALQEAEALTGGSPFSTSIKSTGVRHPISRLLSPLARGDCRGIVCIGLNYRDHAEEAKMAIPTIPVVFHKPITALSGPVDDLRVPKLSWEKGGLDYEGELVIVIGKEASRVSEEQALDYVYGFTAGNDFSNRPWQLEKSLSGGQWCFSKSFDTSAPIGPAIVSKEELGGDASKLFIRTRVNGETMQDSSTSQMIFSAAKLVSFLSQGMTLLPGTLIFTGTPAGVGLGRSPQVVVKEGDVVEVEIEGIGAIKNNVVYE</sequence>
<keyword evidence="5" id="KW-1185">Reference proteome</keyword>
<reference evidence="4" key="1">
    <citation type="submission" date="2022-10" db="EMBL/GenBank/DDBJ databases">
        <title>Determination and structural analysis of whole genome sequence of Sarocladium strictum F4-1.</title>
        <authorList>
            <person name="Hu L."/>
            <person name="Jiang Y."/>
        </authorList>
    </citation>
    <scope>NUCLEOTIDE SEQUENCE</scope>
    <source>
        <strain evidence="4">F4-1</strain>
    </source>
</reference>
<evidence type="ECO:0000259" key="3">
    <source>
        <dbReference type="Pfam" id="PF01557"/>
    </source>
</evidence>
<organism evidence="4 5">
    <name type="scientific">Sarocladium strictum</name>
    <name type="common">Black bundle disease fungus</name>
    <name type="synonym">Acremonium strictum</name>
    <dbReference type="NCBI Taxonomy" id="5046"/>
    <lineage>
        <taxon>Eukaryota</taxon>
        <taxon>Fungi</taxon>
        <taxon>Dikarya</taxon>
        <taxon>Ascomycota</taxon>
        <taxon>Pezizomycotina</taxon>
        <taxon>Sordariomycetes</taxon>
        <taxon>Hypocreomycetidae</taxon>
        <taxon>Hypocreales</taxon>
        <taxon>Sarocladiaceae</taxon>
        <taxon>Sarocladium</taxon>
    </lineage>
</organism>
<dbReference type="AlphaFoldDB" id="A0AA39L847"/>
<evidence type="ECO:0000256" key="1">
    <source>
        <dbReference type="ARBA" id="ARBA00010211"/>
    </source>
</evidence>
<dbReference type="PANTHER" id="PTHR11820">
    <property type="entry name" value="ACYLPYRUVASE"/>
    <property type="match status" value="1"/>
</dbReference>
<dbReference type="InterPro" id="IPR011234">
    <property type="entry name" value="Fumarylacetoacetase-like_C"/>
</dbReference>
<dbReference type="Pfam" id="PF01557">
    <property type="entry name" value="FAA_hydrolase"/>
    <property type="match status" value="1"/>
</dbReference>
<keyword evidence="2" id="KW-0479">Metal-binding</keyword>
<evidence type="ECO:0000313" key="5">
    <source>
        <dbReference type="Proteomes" id="UP001175261"/>
    </source>
</evidence>
<dbReference type="GO" id="GO:0050163">
    <property type="term" value="F:oxaloacetate tautomerase activity"/>
    <property type="evidence" value="ECO:0007669"/>
    <property type="project" value="UniProtKB-ARBA"/>
</dbReference>
<dbReference type="InterPro" id="IPR036663">
    <property type="entry name" value="Fumarylacetoacetase_C_sf"/>
</dbReference>
<comment type="caution">
    <text evidence="4">The sequence shown here is derived from an EMBL/GenBank/DDBJ whole genome shotgun (WGS) entry which is preliminary data.</text>
</comment>
<dbReference type="EMBL" id="JAPDFR010000004">
    <property type="protein sequence ID" value="KAK0387455.1"/>
    <property type="molecule type" value="Genomic_DNA"/>
</dbReference>
<evidence type="ECO:0000256" key="2">
    <source>
        <dbReference type="ARBA" id="ARBA00022723"/>
    </source>
</evidence>
<feature type="domain" description="Fumarylacetoacetase-like C-terminal" evidence="3">
    <location>
        <begin position="119"/>
        <end position="331"/>
    </location>
</feature>
<accession>A0AA39L847</accession>
<dbReference type="GO" id="GO:0006107">
    <property type="term" value="P:oxaloacetate metabolic process"/>
    <property type="evidence" value="ECO:0007669"/>
    <property type="project" value="UniProtKB-ARBA"/>
</dbReference>
<dbReference type="PANTHER" id="PTHR11820:SF112">
    <property type="entry name" value="FUMARYLACETOACETATE HYDROLASE FAMILY PROTEIN (AFU_ORTHOLOGUE AFUA_1G02370)-RELATED"/>
    <property type="match status" value="1"/>
</dbReference>
<comment type="similarity">
    <text evidence="1">Belongs to the FAH family.</text>
</comment>
<name>A0AA39L847_SARSR</name>
<dbReference type="SUPFAM" id="SSF56529">
    <property type="entry name" value="FAH"/>
    <property type="match status" value="1"/>
</dbReference>
<dbReference type="GO" id="GO:0046872">
    <property type="term" value="F:metal ion binding"/>
    <property type="evidence" value="ECO:0007669"/>
    <property type="project" value="UniProtKB-KW"/>
</dbReference>
<dbReference type="Proteomes" id="UP001175261">
    <property type="component" value="Unassembled WGS sequence"/>
</dbReference>
<proteinExistence type="inferred from homology"/>
<gene>
    <name evidence="4" type="ORF">NLU13_5767</name>
</gene>
<dbReference type="Gene3D" id="3.90.850.10">
    <property type="entry name" value="Fumarylacetoacetase-like, C-terminal domain"/>
    <property type="match status" value="1"/>
</dbReference>
<evidence type="ECO:0000313" key="4">
    <source>
        <dbReference type="EMBL" id="KAK0387455.1"/>
    </source>
</evidence>
<protein>
    <recommendedName>
        <fullName evidence="3">Fumarylacetoacetase-like C-terminal domain-containing protein</fullName>
    </recommendedName>
</protein>